<dbReference type="InterPro" id="IPR036457">
    <property type="entry name" value="PPM-type-like_dom_sf"/>
</dbReference>
<evidence type="ECO:0000313" key="6">
    <source>
        <dbReference type="Proteomes" id="UP000549971"/>
    </source>
</evidence>
<name>A0A7W9MRG9_9ACTN</name>
<evidence type="ECO:0000256" key="3">
    <source>
        <dbReference type="SAM" id="Phobius"/>
    </source>
</evidence>
<dbReference type="PANTHER" id="PTHR43156">
    <property type="entry name" value="STAGE II SPORULATION PROTEIN E-RELATED"/>
    <property type="match status" value="1"/>
</dbReference>
<keyword evidence="3" id="KW-0472">Membrane</keyword>
<feature type="region of interest" description="Disordered" evidence="2">
    <location>
        <begin position="368"/>
        <end position="401"/>
    </location>
</feature>
<feature type="transmembrane region" description="Helical" evidence="3">
    <location>
        <begin position="31"/>
        <end position="50"/>
    </location>
</feature>
<feature type="transmembrane region" description="Helical" evidence="3">
    <location>
        <begin position="70"/>
        <end position="89"/>
    </location>
</feature>
<keyword evidence="6" id="KW-1185">Reference proteome</keyword>
<dbReference type="EMBL" id="JACHMY010000001">
    <property type="protein sequence ID" value="MBB5833519.1"/>
    <property type="molecule type" value="Genomic_DNA"/>
</dbReference>
<dbReference type="Gene3D" id="3.60.40.10">
    <property type="entry name" value="PPM-type phosphatase domain"/>
    <property type="match status" value="1"/>
</dbReference>
<keyword evidence="1" id="KW-0378">Hydrolase</keyword>
<dbReference type="InterPro" id="IPR001932">
    <property type="entry name" value="PPM-type_phosphatase-like_dom"/>
</dbReference>
<comment type="caution">
    <text evidence="5">The sequence shown here is derived from an EMBL/GenBank/DDBJ whole genome shotgun (WGS) entry which is preliminary data.</text>
</comment>
<dbReference type="GO" id="GO:0016791">
    <property type="term" value="F:phosphatase activity"/>
    <property type="evidence" value="ECO:0007669"/>
    <property type="project" value="TreeGrafter"/>
</dbReference>
<evidence type="ECO:0000313" key="5">
    <source>
        <dbReference type="EMBL" id="MBB5833519.1"/>
    </source>
</evidence>
<dbReference type="RefSeq" id="WP_184793397.1">
    <property type="nucleotide sequence ID" value="NZ_JACHMY010000001.1"/>
</dbReference>
<protein>
    <recommendedName>
        <fullName evidence="4">PPM-type phosphatase domain-containing protein</fullName>
    </recommendedName>
</protein>
<evidence type="ECO:0000256" key="2">
    <source>
        <dbReference type="SAM" id="MobiDB-lite"/>
    </source>
</evidence>
<gene>
    <name evidence="5" type="ORF">HDA39_000253</name>
</gene>
<accession>A0A7W9MRG9</accession>
<evidence type="ECO:0000256" key="1">
    <source>
        <dbReference type="ARBA" id="ARBA00022801"/>
    </source>
</evidence>
<feature type="domain" description="PPM-type phosphatase" evidence="4">
    <location>
        <begin position="150"/>
        <end position="362"/>
    </location>
</feature>
<dbReference type="Pfam" id="PF07228">
    <property type="entry name" value="SpoIIE"/>
    <property type="match status" value="1"/>
</dbReference>
<sequence>MSGRGGFARLRRAGLRAARTLVRRARKSHPLTLLMLLGVTVAISALSLFLPSLIPTAALTIPLLLGGLLLRFKPLVVLTFVALVLGSFVMSERAAGLPKVGLVVTLGVVGWIVLTGAKVRSRLGVQGSRGESMLIELRGMLTAQGVLPRLPSGWLADASIRSAGGQSFSGDFVVAAMRGEDQLEIALVDVSGKGIDAGTRALLLSGAFGGLLGVVPVEEFLPAANHYARRQEWDDDFATVVHVAIDLGTGEFEVRTAGHPPAIQFDSWSGRWTTRDADGPLLGLVETPEFAVNKGQLKLGDALLLYSDGMVETPRRDIGLGTDRLAGHAERLVAHGFEGAAEELVVEIGGPGDDSAIVVIHRRTHPSEVAADSCPGAGRNQPATRRRTATLRTGRSETPAL</sequence>
<proteinExistence type="predicted"/>
<evidence type="ECO:0000259" key="4">
    <source>
        <dbReference type="SMART" id="SM00331"/>
    </source>
</evidence>
<feature type="transmembrane region" description="Helical" evidence="3">
    <location>
        <begin position="96"/>
        <end position="114"/>
    </location>
</feature>
<dbReference type="InterPro" id="IPR052016">
    <property type="entry name" value="Bact_Sigma-Reg"/>
</dbReference>
<organism evidence="5 6">
    <name type="scientific">Kribbella italica</name>
    <dbReference type="NCBI Taxonomy" id="1540520"/>
    <lineage>
        <taxon>Bacteria</taxon>
        <taxon>Bacillati</taxon>
        <taxon>Actinomycetota</taxon>
        <taxon>Actinomycetes</taxon>
        <taxon>Propionibacteriales</taxon>
        <taxon>Kribbellaceae</taxon>
        <taxon>Kribbella</taxon>
    </lineage>
</organism>
<dbReference type="AlphaFoldDB" id="A0A7W9MRG9"/>
<dbReference type="Proteomes" id="UP000549971">
    <property type="component" value="Unassembled WGS sequence"/>
</dbReference>
<reference evidence="5 6" key="1">
    <citation type="submission" date="2020-08" db="EMBL/GenBank/DDBJ databases">
        <title>Sequencing the genomes of 1000 actinobacteria strains.</title>
        <authorList>
            <person name="Klenk H.-P."/>
        </authorList>
    </citation>
    <scope>NUCLEOTIDE SEQUENCE [LARGE SCALE GENOMIC DNA]</scope>
    <source>
        <strain evidence="5 6">DSM 28967</strain>
    </source>
</reference>
<dbReference type="PANTHER" id="PTHR43156:SF2">
    <property type="entry name" value="STAGE II SPORULATION PROTEIN E"/>
    <property type="match status" value="1"/>
</dbReference>
<dbReference type="SMART" id="SM00331">
    <property type="entry name" value="PP2C_SIG"/>
    <property type="match status" value="1"/>
</dbReference>
<keyword evidence="3" id="KW-1133">Transmembrane helix</keyword>
<keyword evidence="3" id="KW-0812">Transmembrane</keyword>